<keyword evidence="2" id="KW-1185">Reference proteome</keyword>
<organism evidence="1 2">
    <name type="scientific">Araneus ventricosus</name>
    <name type="common">Orbweaver spider</name>
    <name type="synonym">Epeira ventricosa</name>
    <dbReference type="NCBI Taxonomy" id="182803"/>
    <lineage>
        <taxon>Eukaryota</taxon>
        <taxon>Metazoa</taxon>
        <taxon>Ecdysozoa</taxon>
        <taxon>Arthropoda</taxon>
        <taxon>Chelicerata</taxon>
        <taxon>Arachnida</taxon>
        <taxon>Araneae</taxon>
        <taxon>Araneomorphae</taxon>
        <taxon>Entelegynae</taxon>
        <taxon>Araneoidea</taxon>
        <taxon>Araneidae</taxon>
        <taxon>Araneus</taxon>
    </lineage>
</organism>
<dbReference type="Proteomes" id="UP000499080">
    <property type="component" value="Unassembled WGS sequence"/>
</dbReference>
<evidence type="ECO:0000313" key="1">
    <source>
        <dbReference type="EMBL" id="GBM21249.1"/>
    </source>
</evidence>
<reference evidence="1 2" key="1">
    <citation type="journal article" date="2019" name="Sci. Rep.">
        <title>Orb-weaving spider Araneus ventricosus genome elucidates the spidroin gene catalogue.</title>
        <authorList>
            <person name="Kono N."/>
            <person name="Nakamura H."/>
            <person name="Ohtoshi R."/>
            <person name="Moran D.A.P."/>
            <person name="Shinohara A."/>
            <person name="Yoshida Y."/>
            <person name="Fujiwara M."/>
            <person name="Mori M."/>
            <person name="Tomita M."/>
            <person name="Arakawa K."/>
        </authorList>
    </citation>
    <scope>NUCLEOTIDE SEQUENCE [LARGE SCALE GENOMIC DNA]</scope>
</reference>
<sequence>MVSLGSCLLCLFDSPALHTIGIHIDALMFGFSSKHLVRLWIPSEHKLFYCWRIQFFSVSCTSFSQMNRWPFGHFLRGRRCESHMERHRDCAKEA</sequence>
<evidence type="ECO:0000313" key="2">
    <source>
        <dbReference type="Proteomes" id="UP000499080"/>
    </source>
</evidence>
<dbReference type="AlphaFoldDB" id="A0A4Y2DYW4"/>
<comment type="caution">
    <text evidence="1">The sequence shown here is derived from an EMBL/GenBank/DDBJ whole genome shotgun (WGS) entry which is preliminary data.</text>
</comment>
<accession>A0A4Y2DYW4</accession>
<proteinExistence type="predicted"/>
<protein>
    <submittedName>
        <fullName evidence="1">Uncharacterized protein</fullName>
    </submittedName>
</protein>
<name>A0A4Y2DYW4_ARAVE</name>
<gene>
    <name evidence="1" type="ORF">AVEN_149841_1</name>
</gene>
<dbReference type="EMBL" id="BGPR01000457">
    <property type="protein sequence ID" value="GBM21249.1"/>
    <property type="molecule type" value="Genomic_DNA"/>
</dbReference>